<feature type="compositionally biased region" description="Low complexity" evidence="5">
    <location>
        <begin position="134"/>
        <end position="146"/>
    </location>
</feature>
<dbReference type="InterPro" id="IPR043136">
    <property type="entry name" value="B30.2/SPRY_sf"/>
</dbReference>
<feature type="compositionally biased region" description="Low complexity" evidence="5">
    <location>
        <begin position="112"/>
        <end position="126"/>
    </location>
</feature>
<keyword evidence="4" id="KW-0472">Membrane</keyword>
<evidence type="ECO:0000256" key="2">
    <source>
        <dbReference type="ARBA" id="ARBA00022692"/>
    </source>
</evidence>
<feature type="region of interest" description="Disordered" evidence="5">
    <location>
        <begin position="1"/>
        <end position="163"/>
    </location>
</feature>
<evidence type="ECO:0000256" key="1">
    <source>
        <dbReference type="ARBA" id="ARBA00004370"/>
    </source>
</evidence>
<keyword evidence="2" id="KW-0812">Transmembrane</keyword>
<dbReference type="AlphaFoldDB" id="A0AAN9U9A9"/>
<comment type="caution">
    <text evidence="6">The sequence shown here is derived from an EMBL/GenBank/DDBJ whole genome shotgun (WGS) entry which is preliminary data.</text>
</comment>
<evidence type="ECO:0000256" key="5">
    <source>
        <dbReference type="SAM" id="MobiDB-lite"/>
    </source>
</evidence>
<dbReference type="Gene3D" id="2.60.120.920">
    <property type="match status" value="1"/>
</dbReference>
<dbReference type="InterPro" id="IPR035780">
    <property type="entry name" value="SPRY_Ssh4-like"/>
</dbReference>
<evidence type="ECO:0008006" key="8">
    <source>
        <dbReference type="Google" id="ProtNLM"/>
    </source>
</evidence>
<evidence type="ECO:0000256" key="3">
    <source>
        <dbReference type="ARBA" id="ARBA00022989"/>
    </source>
</evidence>
<dbReference type="CDD" id="cd12910">
    <property type="entry name" value="SPRY_SSH4_like"/>
    <property type="match status" value="1"/>
</dbReference>
<evidence type="ECO:0000313" key="6">
    <source>
        <dbReference type="EMBL" id="KAK7744024.1"/>
    </source>
</evidence>
<keyword evidence="3" id="KW-1133">Transmembrane helix</keyword>
<organism evidence="6 7">
    <name type="scientific">Diatrype stigma</name>
    <dbReference type="NCBI Taxonomy" id="117547"/>
    <lineage>
        <taxon>Eukaryota</taxon>
        <taxon>Fungi</taxon>
        <taxon>Dikarya</taxon>
        <taxon>Ascomycota</taxon>
        <taxon>Pezizomycotina</taxon>
        <taxon>Sordariomycetes</taxon>
        <taxon>Xylariomycetidae</taxon>
        <taxon>Xylariales</taxon>
        <taxon>Diatrypaceae</taxon>
        <taxon>Diatrype</taxon>
    </lineage>
</organism>
<accession>A0AAN9U9A9</accession>
<name>A0AAN9U9A9_9PEZI</name>
<comment type="subcellular location">
    <subcellularLocation>
        <location evidence="1">Membrane</location>
    </subcellularLocation>
</comment>
<dbReference type="EMBL" id="JAKJXP020000125">
    <property type="protein sequence ID" value="KAK7744024.1"/>
    <property type="molecule type" value="Genomic_DNA"/>
</dbReference>
<feature type="compositionally biased region" description="Low complexity" evidence="5">
    <location>
        <begin position="41"/>
        <end position="55"/>
    </location>
</feature>
<keyword evidence="7" id="KW-1185">Reference proteome</keyword>
<protein>
    <recommendedName>
        <fullName evidence="8">SPRY domain-containing protein</fullName>
    </recommendedName>
</protein>
<evidence type="ECO:0000256" key="4">
    <source>
        <dbReference type="ARBA" id="ARBA00023136"/>
    </source>
</evidence>
<dbReference type="Proteomes" id="UP001320420">
    <property type="component" value="Unassembled WGS sequence"/>
</dbReference>
<evidence type="ECO:0000313" key="7">
    <source>
        <dbReference type="Proteomes" id="UP001320420"/>
    </source>
</evidence>
<dbReference type="GO" id="GO:0016020">
    <property type="term" value="C:membrane"/>
    <property type="evidence" value="ECO:0007669"/>
    <property type="project" value="UniProtKB-SubCell"/>
</dbReference>
<feature type="compositionally biased region" description="Pro residues" evidence="5">
    <location>
        <begin position="56"/>
        <end position="66"/>
    </location>
</feature>
<gene>
    <name evidence="6" type="ORF">SLS62_010324</name>
</gene>
<reference evidence="6 7" key="1">
    <citation type="submission" date="2024-02" db="EMBL/GenBank/DDBJ databases">
        <title>De novo assembly and annotation of 12 fungi associated with fruit tree decline syndrome in Ontario, Canada.</title>
        <authorList>
            <person name="Sulman M."/>
            <person name="Ellouze W."/>
            <person name="Ilyukhin E."/>
        </authorList>
    </citation>
    <scope>NUCLEOTIDE SEQUENCE [LARGE SCALE GENOMIC DNA]</scope>
    <source>
        <strain evidence="6 7">M11/M66-122</strain>
    </source>
</reference>
<proteinExistence type="predicted"/>
<feature type="compositionally biased region" description="Basic and acidic residues" evidence="5">
    <location>
        <begin position="1"/>
        <end position="12"/>
    </location>
</feature>
<sequence>MCFGSKDNRDSHIPASKPAQIPLNQQQPATSKPPPLASKANYNSSNNNNLNMAPDYAPPQGPPPPTSAYAYADAAPPPGPPPSHSGSRPHNAAAAAVGDAVYQPPPGPPPASTSNSNSNSGYDYAPPAGPPPQTTDAKNKNNPFFNGNGGADAALPPPKDWEAAVPDTSLLPPPPDYFGGFDRSPANNATEAEAEAGERWCADYPLYAPLALDSGSAQQMAAAVAQGDVRVFAPPFFRGTLGPTARGVWRGRSGPGSPDVCLATYPPLWSAAAAAAARNRNSSATKTIYYEVRILPSSSHRQGEVSLAIGLAAPPYPPFRLPGWHRASAAVHGDDGRRYVNDRWGGRTFVAPFRRGETVGFGARFAPGAAGLGVRAEYFFTRGGREEGRWDLHEETDGSEDLPVDGLEGASRDLCAAVGVFDEVAFEIVFRPELCAFRPEGL</sequence>